<feature type="transmembrane region" description="Helical" evidence="5">
    <location>
        <begin position="12"/>
        <end position="41"/>
    </location>
</feature>
<evidence type="ECO:0000256" key="1">
    <source>
        <dbReference type="ARBA" id="ARBA00004141"/>
    </source>
</evidence>
<evidence type="ECO:0000256" key="5">
    <source>
        <dbReference type="SAM" id="Phobius"/>
    </source>
</evidence>
<dbReference type="EMBL" id="CP033897">
    <property type="protein sequence ID" value="AZA12182.1"/>
    <property type="molecule type" value="Genomic_DNA"/>
</dbReference>
<dbReference type="AlphaFoldDB" id="A0A3G6J2L6"/>
<name>A0A3G6J2L6_9CORY</name>
<dbReference type="InterPro" id="IPR003339">
    <property type="entry name" value="ABC/ECF_trnsptr_transmembrane"/>
</dbReference>
<reference evidence="6 7" key="1">
    <citation type="submission" date="2018-11" db="EMBL/GenBank/DDBJ databases">
        <authorList>
            <person name="Kleinhagauer T."/>
            <person name="Glaeser S.P."/>
            <person name="Spergser J."/>
            <person name="Ruckert C."/>
            <person name="Kaempfer P."/>
            <person name="Busse H.-J."/>
        </authorList>
    </citation>
    <scope>NUCLEOTIDE SEQUENCE [LARGE SCALE GENOMIC DNA]</scope>
    <source>
        <strain evidence="6 7">W8</strain>
    </source>
</reference>
<feature type="transmembrane region" description="Helical" evidence="5">
    <location>
        <begin position="78"/>
        <end position="96"/>
    </location>
</feature>
<proteinExistence type="predicted"/>
<accession>A0A3G6J2L6</accession>
<evidence type="ECO:0000313" key="7">
    <source>
        <dbReference type="Proteomes" id="UP000271587"/>
    </source>
</evidence>
<protein>
    <recommendedName>
        <fullName evidence="8">Energy-coupling factor transporter transmembrane protein EcfT</fullName>
    </recommendedName>
</protein>
<sequence>MTLHPYTPITMALCFMVIITVCNSAVLSAAGLALVLLLGTAFRRPNVLIATALMGIPAVISFSLMYGLFGQWQSAAELSIRFAAILSGGLLFFSFVDADELLRAMSLRVPAPVVFILGSITRMRQLAQFRLHTIRQIQQSRGMRVRRFSWKYVLLPLIVGMISDAAERSRPLQRTGIARPGPRTVLYPVNDPFAERVLRWVMVAVTVVLSVWVVL</sequence>
<comment type="subcellular location">
    <subcellularLocation>
        <location evidence="1">Membrane</location>
        <topology evidence="1">Multi-pass membrane protein</topology>
    </subcellularLocation>
</comment>
<keyword evidence="2 5" id="KW-0812">Transmembrane</keyword>
<dbReference type="GO" id="GO:0005886">
    <property type="term" value="C:plasma membrane"/>
    <property type="evidence" value="ECO:0007669"/>
    <property type="project" value="UniProtKB-ARBA"/>
</dbReference>
<gene>
    <name evidence="6" type="ORF">CGERO_09455</name>
</gene>
<evidence type="ECO:0000256" key="2">
    <source>
        <dbReference type="ARBA" id="ARBA00022692"/>
    </source>
</evidence>
<feature type="transmembrane region" description="Helical" evidence="5">
    <location>
        <begin position="148"/>
        <end position="166"/>
    </location>
</feature>
<keyword evidence="3 5" id="KW-1133">Transmembrane helix</keyword>
<feature type="transmembrane region" description="Helical" evidence="5">
    <location>
        <begin position="47"/>
        <end position="66"/>
    </location>
</feature>
<evidence type="ECO:0000256" key="4">
    <source>
        <dbReference type="ARBA" id="ARBA00023136"/>
    </source>
</evidence>
<dbReference type="KEGG" id="cgk:CGERO_09455"/>
<dbReference type="CDD" id="cd16914">
    <property type="entry name" value="EcfT"/>
    <property type="match status" value="1"/>
</dbReference>
<keyword evidence="4 5" id="KW-0472">Membrane</keyword>
<evidence type="ECO:0000256" key="3">
    <source>
        <dbReference type="ARBA" id="ARBA00022989"/>
    </source>
</evidence>
<evidence type="ECO:0000313" key="6">
    <source>
        <dbReference type="EMBL" id="AZA12182.1"/>
    </source>
</evidence>
<organism evidence="6 7">
    <name type="scientific">Corynebacterium gerontici</name>
    <dbReference type="NCBI Taxonomy" id="2079234"/>
    <lineage>
        <taxon>Bacteria</taxon>
        <taxon>Bacillati</taxon>
        <taxon>Actinomycetota</taxon>
        <taxon>Actinomycetes</taxon>
        <taxon>Mycobacteriales</taxon>
        <taxon>Corynebacteriaceae</taxon>
        <taxon>Corynebacterium</taxon>
    </lineage>
</organism>
<keyword evidence="7" id="KW-1185">Reference proteome</keyword>
<dbReference type="Proteomes" id="UP000271587">
    <property type="component" value="Chromosome"/>
</dbReference>
<feature type="transmembrane region" description="Helical" evidence="5">
    <location>
        <begin position="197"/>
        <end position="214"/>
    </location>
</feature>
<evidence type="ECO:0008006" key="8">
    <source>
        <dbReference type="Google" id="ProtNLM"/>
    </source>
</evidence>